<dbReference type="Pfam" id="PF22486">
    <property type="entry name" value="MATH_2"/>
    <property type="match status" value="1"/>
</dbReference>
<dbReference type="Gene3D" id="2.60.210.10">
    <property type="entry name" value="Apoptosis, Tumor Necrosis Factor Receptor Associated Protein 2, Chain A"/>
    <property type="match status" value="2"/>
</dbReference>
<dbReference type="CDD" id="cd00121">
    <property type="entry name" value="MATH"/>
    <property type="match status" value="2"/>
</dbReference>
<evidence type="ECO:0000313" key="3">
    <source>
        <dbReference type="Proteomes" id="UP001327560"/>
    </source>
</evidence>
<keyword evidence="2" id="KW-0808">Transferase</keyword>
<dbReference type="SUPFAM" id="SSF49599">
    <property type="entry name" value="TRAF domain-like"/>
    <property type="match status" value="2"/>
</dbReference>
<dbReference type="PANTHER" id="PTHR46162:SF2">
    <property type="entry name" value="ANKYRIN REPEAT-CONTAINING PROTEIN-RELATED"/>
    <property type="match status" value="1"/>
</dbReference>
<keyword evidence="3" id="KW-1185">Reference proteome</keyword>
<gene>
    <name evidence="2" type="ORF">Cni_G15559</name>
</gene>
<proteinExistence type="predicted"/>
<dbReference type="Proteomes" id="UP001327560">
    <property type="component" value="Chromosome 5"/>
</dbReference>
<keyword evidence="2" id="KW-0418">Kinase</keyword>
<protein>
    <submittedName>
        <fullName evidence="2">Inactive serine/threonine-protein kinase fnkC isoform X1</fullName>
    </submittedName>
</protein>
<accession>A0AAQ3QFV7</accession>
<dbReference type="InterPro" id="IPR002083">
    <property type="entry name" value="MATH/TRAF_dom"/>
</dbReference>
<sequence length="338" mass="38664">MANLPQCLSGSTSPRYVPNLQDAAWKKDDDATNPLKWMIDGFSILESQGPVTHYSGYFKACGFTWKLQLELNSSEEDGEKSVSLCLVLVDLHTNPVIKTIYKLFIYDQLFGQHVVKEGEDYFHNTSHYGLCCEVSLKNFNNPRSGLVVNDRCIFGVEVQEAFACKLEPEGVFECLSLQKEPTPTIHTCRIKDFAKFHRYSKIFNAGNYKWYDDTYFTITNKVPYVQFDMIRLIKVYKRWGEDIDSLFVTLRLEDVSLSTLPLKTDVYADVTFCAMDQINGNDEKIRGQRRYSKSSALFEDGAFLLRKEVLQDPGKGLLYKNTCIIRTTVTVLGVVKFS</sequence>
<feature type="domain" description="MATH" evidence="1">
    <location>
        <begin position="32"/>
        <end position="158"/>
    </location>
</feature>
<dbReference type="GO" id="GO:0016301">
    <property type="term" value="F:kinase activity"/>
    <property type="evidence" value="ECO:0007669"/>
    <property type="project" value="UniProtKB-KW"/>
</dbReference>
<evidence type="ECO:0000313" key="2">
    <source>
        <dbReference type="EMBL" id="WOL06825.1"/>
    </source>
</evidence>
<dbReference type="PROSITE" id="PS50144">
    <property type="entry name" value="MATH"/>
    <property type="match status" value="1"/>
</dbReference>
<dbReference type="AlphaFoldDB" id="A0AAQ3QFV7"/>
<organism evidence="2 3">
    <name type="scientific">Canna indica</name>
    <name type="common">Indian-shot</name>
    <dbReference type="NCBI Taxonomy" id="4628"/>
    <lineage>
        <taxon>Eukaryota</taxon>
        <taxon>Viridiplantae</taxon>
        <taxon>Streptophyta</taxon>
        <taxon>Embryophyta</taxon>
        <taxon>Tracheophyta</taxon>
        <taxon>Spermatophyta</taxon>
        <taxon>Magnoliopsida</taxon>
        <taxon>Liliopsida</taxon>
        <taxon>Zingiberales</taxon>
        <taxon>Cannaceae</taxon>
        <taxon>Canna</taxon>
    </lineage>
</organism>
<reference evidence="2 3" key="1">
    <citation type="submission" date="2023-10" db="EMBL/GenBank/DDBJ databases">
        <title>Chromosome-scale genome assembly provides insights into flower coloration mechanisms of Canna indica.</title>
        <authorList>
            <person name="Li C."/>
        </authorList>
    </citation>
    <scope>NUCLEOTIDE SEQUENCE [LARGE SCALE GENOMIC DNA]</scope>
    <source>
        <tissue evidence="2">Flower</tissue>
    </source>
</reference>
<dbReference type="InterPro" id="IPR008974">
    <property type="entry name" value="TRAF-like"/>
</dbReference>
<dbReference type="EMBL" id="CP136894">
    <property type="protein sequence ID" value="WOL06825.1"/>
    <property type="molecule type" value="Genomic_DNA"/>
</dbReference>
<name>A0AAQ3QFV7_9LILI</name>
<evidence type="ECO:0000259" key="1">
    <source>
        <dbReference type="PROSITE" id="PS50144"/>
    </source>
</evidence>
<dbReference type="PANTHER" id="PTHR46162">
    <property type="entry name" value="TRAF-LIKE FAMILY PROTEIN"/>
    <property type="match status" value="1"/>
</dbReference>